<comment type="subcellular location">
    <subcellularLocation>
        <location evidence="1">Membrane</location>
        <topology evidence="1">Single-pass type II membrane protein</topology>
    </subcellularLocation>
</comment>
<evidence type="ECO:0000313" key="7">
    <source>
        <dbReference type="EMBL" id="PNW81908.1"/>
    </source>
</evidence>
<proteinExistence type="predicted"/>
<dbReference type="PANTHER" id="PTHR12270:SF52">
    <property type="entry name" value="GLYCOSYLTRANSFERASE-LIKE PROTEIN GNT13-RELATED"/>
    <property type="match status" value="1"/>
</dbReference>
<dbReference type="Gramene" id="PNW81908">
    <property type="protein sequence ID" value="PNW81908"/>
    <property type="gene ID" value="CHLRE_06g265750v5"/>
</dbReference>
<evidence type="ECO:0000313" key="8">
    <source>
        <dbReference type="Proteomes" id="UP000006906"/>
    </source>
</evidence>
<dbReference type="Proteomes" id="UP000006906">
    <property type="component" value="Chromosome 6"/>
</dbReference>
<dbReference type="Pfam" id="PF13896">
    <property type="entry name" value="Glyco_transf_49"/>
    <property type="match status" value="1"/>
</dbReference>
<dbReference type="GO" id="GO:0035269">
    <property type="term" value="P:protein O-linked glycosylation via mannose"/>
    <property type="evidence" value="ECO:0000318"/>
    <property type="project" value="GO_Central"/>
</dbReference>
<dbReference type="PANTHER" id="PTHR12270">
    <property type="entry name" value="GLYCOSYLTRANSFERASE-RELATED"/>
    <property type="match status" value="1"/>
</dbReference>
<dbReference type="OMA" id="NASKFEH"/>
<dbReference type="GeneID" id="5721949"/>
<dbReference type="RefSeq" id="XP_042923561.1">
    <property type="nucleotide sequence ID" value="XM_043062855.1"/>
</dbReference>
<protein>
    <submittedName>
        <fullName evidence="7">Uncharacterized protein</fullName>
    </submittedName>
</protein>
<dbReference type="GO" id="GO:0016020">
    <property type="term" value="C:membrane"/>
    <property type="evidence" value="ECO:0007669"/>
    <property type="project" value="UniProtKB-SubCell"/>
</dbReference>
<gene>
    <name evidence="7" type="ORF">CHLRE_06g265750v5</name>
</gene>
<dbReference type="GO" id="GO:0015020">
    <property type="term" value="F:glucuronosyltransferase activity"/>
    <property type="evidence" value="ECO:0000318"/>
    <property type="project" value="GO_Central"/>
</dbReference>
<dbReference type="PaxDb" id="3055-EDP08524"/>
<evidence type="ECO:0000256" key="5">
    <source>
        <dbReference type="ARBA" id="ARBA00023136"/>
    </source>
</evidence>
<evidence type="ECO:0000256" key="4">
    <source>
        <dbReference type="ARBA" id="ARBA00022989"/>
    </source>
</evidence>
<evidence type="ECO:0000256" key="6">
    <source>
        <dbReference type="ARBA" id="ARBA00023180"/>
    </source>
</evidence>
<dbReference type="InterPro" id="IPR051292">
    <property type="entry name" value="Xyl/GlcA_transferase"/>
</dbReference>
<name>A0A2K3DN11_CHLRE</name>
<dbReference type="InParanoid" id="A0A2K3DN11"/>
<keyword evidence="4" id="KW-1133">Transmembrane helix</keyword>
<keyword evidence="8" id="KW-1185">Reference proteome</keyword>
<keyword evidence="5" id="KW-0472">Membrane</keyword>
<accession>A0A2K3DN11</accession>
<dbReference type="OrthoDB" id="526117at2759"/>
<keyword evidence="6" id="KW-0325">Glycoprotein</keyword>
<keyword evidence="2" id="KW-0812">Transmembrane</keyword>
<reference evidence="7 8" key="1">
    <citation type="journal article" date="2007" name="Science">
        <title>The Chlamydomonas genome reveals the evolution of key animal and plant functions.</title>
        <authorList>
            <person name="Merchant S.S."/>
            <person name="Prochnik S.E."/>
            <person name="Vallon O."/>
            <person name="Harris E.H."/>
            <person name="Karpowicz S.J."/>
            <person name="Witman G.B."/>
            <person name="Terry A."/>
            <person name="Salamov A."/>
            <person name="Fritz-Laylin L.K."/>
            <person name="Marechal-Drouard L."/>
            <person name="Marshall W.F."/>
            <person name="Qu L.H."/>
            <person name="Nelson D.R."/>
            <person name="Sanderfoot A.A."/>
            <person name="Spalding M.H."/>
            <person name="Kapitonov V.V."/>
            <person name="Ren Q."/>
            <person name="Ferris P."/>
            <person name="Lindquist E."/>
            <person name="Shapiro H."/>
            <person name="Lucas S.M."/>
            <person name="Grimwood J."/>
            <person name="Schmutz J."/>
            <person name="Cardol P."/>
            <person name="Cerutti H."/>
            <person name="Chanfreau G."/>
            <person name="Chen C.L."/>
            <person name="Cognat V."/>
            <person name="Croft M.T."/>
            <person name="Dent R."/>
            <person name="Dutcher S."/>
            <person name="Fernandez E."/>
            <person name="Fukuzawa H."/>
            <person name="Gonzalez-Ballester D."/>
            <person name="Gonzalez-Halphen D."/>
            <person name="Hallmann A."/>
            <person name="Hanikenne M."/>
            <person name="Hippler M."/>
            <person name="Inwood W."/>
            <person name="Jabbari K."/>
            <person name="Kalanon M."/>
            <person name="Kuras R."/>
            <person name="Lefebvre P.A."/>
            <person name="Lemaire S.D."/>
            <person name="Lobanov A.V."/>
            <person name="Lohr M."/>
            <person name="Manuell A."/>
            <person name="Meier I."/>
            <person name="Mets L."/>
            <person name="Mittag M."/>
            <person name="Mittelmeier T."/>
            <person name="Moroney J.V."/>
            <person name="Moseley J."/>
            <person name="Napoli C."/>
            <person name="Nedelcu A.M."/>
            <person name="Niyogi K."/>
            <person name="Novoselov S.V."/>
            <person name="Paulsen I.T."/>
            <person name="Pazour G."/>
            <person name="Purton S."/>
            <person name="Ral J.P."/>
            <person name="Riano-Pachon D.M."/>
            <person name="Riekhof W."/>
            <person name="Rymarquis L."/>
            <person name="Schroda M."/>
            <person name="Stern D."/>
            <person name="Umen J."/>
            <person name="Willows R."/>
            <person name="Wilson N."/>
            <person name="Zimmer S.L."/>
            <person name="Allmer J."/>
            <person name="Balk J."/>
            <person name="Bisova K."/>
            <person name="Chen C.J."/>
            <person name="Elias M."/>
            <person name="Gendler K."/>
            <person name="Hauser C."/>
            <person name="Lamb M.R."/>
            <person name="Ledford H."/>
            <person name="Long J.C."/>
            <person name="Minagawa J."/>
            <person name="Page M.D."/>
            <person name="Pan J."/>
            <person name="Pootakham W."/>
            <person name="Roje S."/>
            <person name="Rose A."/>
            <person name="Stahlberg E."/>
            <person name="Terauchi A.M."/>
            <person name="Yang P."/>
            <person name="Ball S."/>
            <person name="Bowler C."/>
            <person name="Dieckmann C.L."/>
            <person name="Gladyshev V.N."/>
            <person name="Green P."/>
            <person name="Jorgensen R."/>
            <person name="Mayfield S."/>
            <person name="Mueller-Roeber B."/>
            <person name="Rajamani S."/>
            <person name="Sayre R.T."/>
            <person name="Brokstein P."/>
            <person name="Dubchak I."/>
            <person name="Goodstein D."/>
            <person name="Hornick L."/>
            <person name="Huang Y.W."/>
            <person name="Jhaveri J."/>
            <person name="Luo Y."/>
            <person name="Martinez D."/>
            <person name="Ngau W.C."/>
            <person name="Otillar B."/>
            <person name="Poliakov A."/>
            <person name="Porter A."/>
            <person name="Szajkowski L."/>
            <person name="Werner G."/>
            <person name="Zhou K."/>
            <person name="Grigoriev I.V."/>
            <person name="Rokhsar D.S."/>
            <person name="Grossman A.R."/>
        </authorList>
    </citation>
    <scope>NUCLEOTIDE SEQUENCE [LARGE SCALE GENOMIC DNA]</scope>
    <source>
        <strain evidence="8">CC-503</strain>
    </source>
</reference>
<dbReference type="GO" id="GO:0042285">
    <property type="term" value="F:xylosyltransferase activity"/>
    <property type="evidence" value="ECO:0000318"/>
    <property type="project" value="GO_Central"/>
</dbReference>
<sequence>MSGVPVSFRLRRVWWSAKTSPFPVTIFTTATLDRLDMLETQCKSYPGGPHAAAVYVPLVQEHGGELTIPNEQLIALAESRVQALFDRMEGIVNACHMHVLLLYEVTSDPALAHLTPINGLRNAALLAVRTPLLVMVDVDLCVSASLVRFLSEPSNGDKLVASSSNTFWVLPAWDVSAGLSRVEIDHIAESALAGDKMTLAKLWASGRLHWFGQLYFQLGHAPTNYTRWLLSRKSYLIDYSIGYEPWGILSRDRQVVVPYDARFRGCYNDKITQVVTLHHSRILFRALPNAWVVHRPHTLNPAAGIAKNRTGSTTSLTGVGSLSEVVSMYGKNASKFEHHKDWSHVLLDDSIVRMLAARYRPFPGRAYAYCRSVLPWMENLKRQNLISGDGTRRRRLRGR</sequence>
<dbReference type="ExpressionAtlas" id="A0A2K3DN11">
    <property type="expression patterns" value="baseline"/>
</dbReference>
<evidence type="ECO:0000256" key="2">
    <source>
        <dbReference type="ARBA" id="ARBA00022692"/>
    </source>
</evidence>
<evidence type="ECO:0000256" key="3">
    <source>
        <dbReference type="ARBA" id="ARBA00022968"/>
    </source>
</evidence>
<evidence type="ECO:0000256" key="1">
    <source>
        <dbReference type="ARBA" id="ARBA00004606"/>
    </source>
</evidence>
<keyword evidence="3" id="KW-0735">Signal-anchor</keyword>
<dbReference type="AlphaFoldDB" id="A0A2K3DN11"/>
<organism evidence="7 8">
    <name type="scientific">Chlamydomonas reinhardtii</name>
    <name type="common">Chlamydomonas smithii</name>
    <dbReference type="NCBI Taxonomy" id="3055"/>
    <lineage>
        <taxon>Eukaryota</taxon>
        <taxon>Viridiplantae</taxon>
        <taxon>Chlorophyta</taxon>
        <taxon>core chlorophytes</taxon>
        <taxon>Chlorophyceae</taxon>
        <taxon>CS clade</taxon>
        <taxon>Chlamydomonadales</taxon>
        <taxon>Chlamydomonadaceae</taxon>
        <taxon>Chlamydomonas</taxon>
    </lineage>
</organism>
<dbReference type="KEGG" id="cre:CHLRE_06g265750v5"/>
<dbReference type="EMBL" id="CM008967">
    <property type="protein sequence ID" value="PNW81908.1"/>
    <property type="molecule type" value="Genomic_DNA"/>
</dbReference>